<feature type="domain" description="Protein kinase" evidence="2">
    <location>
        <begin position="162"/>
        <end position="259"/>
    </location>
</feature>
<dbReference type="WBParaSite" id="nRc.2.0.1.t20971-RA">
    <property type="protein sequence ID" value="nRc.2.0.1.t20971-RA"/>
    <property type="gene ID" value="nRc.2.0.1.g20971"/>
</dbReference>
<dbReference type="GO" id="GO:0004697">
    <property type="term" value="F:diacylglycerol-dependent serine/threonine kinase activity"/>
    <property type="evidence" value="ECO:0007669"/>
    <property type="project" value="UniProtKB-EC"/>
</dbReference>
<dbReference type="AlphaFoldDB" id="A0A915J3I2"/>
<dbReference type="GO" id="GO:0035556">
    <property type="term" value="P:intracellular signal transduction"/>
    <property type="evidence" value="ECO:0007669"/>
    <property type="project" value="TreeGrafter"/>
</dbReference>
<reference evidence="4" key="1">
    <citation type="submission" date="2022-11" db="UniProtKB">
        <authorList>
            <consortium name="WormBaseParasite"/>
        </authorList>
    </citation>
    <scope>IDENTIFICATION</scope>
</reference>
<keyword evidence="1" id="KW-0547">Nucleotide-binding</keyword>
<dbReference type="Pfam" id="PF00069">
    <property type="entry name" value="Pkinase"/>
    <property type="match status" value="1"/>
</dbReference>
<evidence type="ECO:0000259" key="2">
    <source>
        <dbReference type="PROSITE" id="PS50011"/>
    </source>
</evidence>
<dbReference type="PROSITE" id="PS00107">
    <property type="entry name" value="PROTEIN_KINASE_ATP"/>
    <property type="match status" value="1"/>
</dbReference>
<feature type="binding site" evidence="1">
    <location>
        <position position="191"/>
    </location>
    <ligand>
        <name>ATP</name>
        <dbReference type="ChEBI" id="CHEBI:30616"/>
    </ligand>
</feature>
<dbReference type="InterPro" id="IPR011009">
    <property type="entry name" value="Kinase-like_dom_sf"/>
</dbReference>
<dbReference type="GO" id="GO:0008270">
    <property type="term" value="F:zinc ion binding"/>
    <property type="evidence" value="ECO:0007669"/>
    <property type="project" value="UniProtKB-KW"/>
</dbReference>
<protein>
    <submittedName>
        <fullName evidence="4">Protein kinase C</fullName>
    </submittedName>
</protein>
<dbReference type="InterPro" id="IPR017441">
    <property type="entry name" value="Protein_kinase_ATP_BS"/>
</dbReference>
<evidence type="ECO:0000256" key="1">
    <source>
        <dbReference type="PROSITE-ProRule" id="PRU10141"/>
    </source>
</evidence>
<evidence type="ECO:0000313" key="3">
    <source>
        <dbReference type="Proteomes" id="UP000887565"/>
    </source>
</evidence>
<dbReference type="PANTHER" id="PTHR22968:SF15">
    <property type="entry name" value="SERINE_THREONINE-PROTEIN KINASE DKF-1"/>
    <property type="match status" value="1"/>
</dbReference>
<sequence>MTRRRHYWVMDSTSITLYHNSDFQTATRFYKQIELASILGIQPYDGAPYDANTPPHCFEIVTKDLVYYVGENLEWYNHHNQQNKKSSTNGTGSCGLVIPRRESGLGKASAQRWLDAIRSALLPPSRLAFDLNSGPSSQTPEGMAELKQAQQVALEFSQLYQVFEHEELGCGQFGVVYGGIHRGSGRKIAVKVISKTRFGRKQKDQLRTEVAILQNISYAGIITLEAMFETKDRIFVVMEKMEADMLEMILSDRAGRLTE</sequence>
<keyword evidence="3" id="KW-1185">Reference proteome</keyword>
<dbReference type="OMA" id="GENLEWY"/>
<dbReference type="Proteomes" id="UP000887565">
    <property type="component" value="Unplaced"/>
</dbReference>
<dbReference type="CDD" id="cd01239">
    <property type="entry name" value="PH_PKD"/>
    <property type="match status" value="1"/>
</dbReference>
<dbReference type="PROSITE" id="PS50011">
    <property type="entry name" value="PROTEIN_KINASE_DOM"/>
    <property type="match status" value="1"/>
</dbReference>
<dbReference type="Gene3D" id="2.30.29.30">
    <property type="entry name" value="Pleckstrin-homology domain (PH domain)/Phosphotyrosine-binding domain (PTB)"/>
    <property type="match status" value="1"/>
</dbReference>
<dbReference type="GO" id="GO:0005524">
    <property type="term" value="F:ATP binding"/>
    <property type="evidence" value="ECO:0007669"/>
    <property type="project" value="UniProtKB-UniRule"/>
</dbReference>
<accession>A0A915J3I2</accession>
<dbReference type="GO" id="GO:0005829">
    <property type="term" value="C:cytosol"/>
    <property type="evidence" value="ECO:0007669"/>
    <property type="project" value="TreeGrafter"/>
</dbReference>
<dbReference type="InterPro" id="IPR011993">
    <property type="entry name" value="PH-like_dom_sf"/>
</dbReference>
<dbReference type="GO" id="GO:0007200">
    <property type="term" value="P:phospholipase C-activating G protein-coupled receptor signaling pathway"/>
    <property type="evidence" value="ECO:0007669"/>
    <property type="project" value="TreeGrafter"/>
</dbReference>
<dbReference type="SUPFAM" id="SSF56112">
    <property type="entry name" value="Protein kinase-like (PK-like)"/>
    <property type="match status" value="1"/>
</dbReference>
<dbReference type="SUPFAM" id="SSF50729">
    <property type="entry name" value="PH domain-like"/>
    <property type="match status" value="1"/>
</dbReference>
<dbReference type="Gene3D" id="3.30.200.20">
    <property type="entry name" value="Phosphorylase Kinase, domain 1"/>
    <property type="match status" value="1"/>
</dbReference>
<keyword evidence="1" id="KW-0067">ATP-binding</keyword>
<organism evidence="3 4">
    <name type="scientific">Romanomermis culicivorax</name>
    <name type="common">Nematode worm</name>
    <dbReference type="NCBI Taxonomy" id="13658"/>
    <lineage>
        <taxon>Eukaryota</taxon>
        <taxon>Metazoa</taxon>
        <taxon>Ecdysozoa</taxon>
        <taxon>Nematoda</taxon>
        <taxon>Enoplea</taxon>
        <taxon>Dorylaimia</taxon>
        <taxon>Mermithida</taxon>
        <taxon>Mermithoidea</taxon>
        <taxon>Mermithidae</taxon>
        <taxon>Romanomermis</taxon>
    </lineage>
</organism>
<dbReference type="InterPro" id="IPR000719">
    <property type="entry name" value="Prot_kinase_dom"/>
</dbReference>
<proteinExistence type="predicted"/>
<name>A0A915J3I2_ROMCU</name>
<dbReference type="PANTHER" id="PTHR22968">
    <property type="entry name" value="PROTEIN KINASE C, MU"/>
    <property type="match status" value="1"/>
</dbReference>
<evidence type="ECO:0000313" key="4">
    <source>
        <dbReference type="WBParaSite" id="nRc.2.0.1.t20971-RA"/>
    </source>
</evidence>